<gene>
    <name evidence="1" type="ORF">BD311DRAFT_768215</name>
</gene>
<name>A0A4V2JZ77_9APHY</name>
<organism evidence="1">
    <name type="scientific">Dichomitus squalens</name>
    <dbReference type="NCBI Taxonomy" id="114155"/>
    <lineage>
        <taxon>Eukaryota</taxon>
        <taxon>Fungi</taxon>
        <taxon>Dikarya</taxon>
        <taxon>Basidiomycota</taxon>
        <taxon>Agaricomycotina</taxon>
        <taxon>Agaricomycetes</taxon>
        <taxon>Polyporales</taxon>
        <taxon>Polyporaceae</taxon>
        <taxon>Dichomitus</taxon>
    </lineage>
</organism>
<dbReference type="Proteomes" id="UP000292957">
    <property type="component" value="Unassembled WGS sequence"/>
</dbReference>
<evidence type="ECO:0000313" key="1">
    <source>
        <dbReference type="EMBL" id="TBU23573.1"/>
    </source>
</evidence>
<reference evidence="1" key="1">
    <citation type="submission" date="2019-01" db="EMBL/GenBank/DDBJ databases">
        <title>Draft genome sequences of three monokaryotic isolates of the white-rot basidiomycete fungus Dichomitus squalens.</title>
        <authorList>
            <consortium name="DOE Joint Genome Institute"/>
            <person name="Lopez S.C."/>
            <person name="Andreopoulos B."/>
            <person name="Pangilinan J."/>
            <person name="Lipzen A."/>
            <person name="Riley R."/>
            <person name="Ahrendt S."/>
            <person name="Ng V."/>
            <person name="Barry K."/>
            <person name="Daum C."/>
            <person name="Grigoriev I.V."/>
            <person name="Hilden K.S."/>
            <person name="Makela M.R."/>
            <person name="de Vries R.P."/>
        </authorList>
    </citation>
    <scope>NUCLEOTIDE SEQUENCE [LARGE SCALE GENOMIC DNA]</scope>
    <source>
        <strain evidence="1">OM18370.1</strain>
    </source>
</reference>
<dbReference type="EMBL" id="ML143501">
    <property type="protein sequence ID" value="TBU23573.1"/>
    <property type="molecule type" value="Genomic_DNA"/>
</dbReference>
<sequence>MPPAPHASSATLYHGRSLHGFSRGRGLTFMAVTPACSFVPSSLTTPHLPKGIRCTHRGWSRRDSLVRFYVIRGFRLVPDALKPRRQGHRRCNLPFISVLSRSASPTFRL</sequence>
<dbReference type="AlphaFoldDB" id="A0A4V2JZ77"/>
<protein>
    <submittedName>
        <fullName evidence="1">Uncharacterized protein</fullName>
    </submittedName>
</protein>
<proteinExistence type="predicted"/>
<accession>A0A4V2JZ77</accession>